<name>A0A127MJU4_9PSED</name>
<evidence type="ECO:0008006" key="5">
    <source>
        <dbReference type="Google" id="ProtNLM"/>
    </source>
</evidence>
<dbReference type="AlphaFoldDB" id="A0A127MJU4"/>
<dbReference type="RefSeq" id="WP_043270085.1">
    <property type="nucleotide sequence ID" value="NZ_BDGS01000001.1"/>
</dbReference>
<dbReference type="EMBL" id="FOLS01000014">
    <property type="protein sequence ID" value="SFD01550.1"/>
    <property type="molecule type" value="Genomic_DNA"/>
</dbReference>
<dbReference type="EMBL" id="CP015878">
    <property type="protein sequence ID" value="ANI12503.1"/>
    <property type="molecule type" value="Genomic_DNA"/>
</dbReference>
<dbReference type="STRING" id="53408.A9C11_00285"/>
<dbReference type="KEGG" id="pcq:PcP3B5_00580"/>
<reference evidence="2 4" key="2">
    <citation type="submission" date="2016-10" db="EMBL/GenBank/DDBJ databases">
        <authorList>
            <person name="Varghese N."/>
            <person name="Submissions S."/>
        </authorList>
    </citation>
    <scope>NUCLEOTIDE SEQUENCE [LARGE SCALE GENOMIC DNA]</scope>
    <source>
        <strain evidence="2 4">LMG 18378</strain>
    </source>
</reference>
<dbReference type="Proteomes" id="UP000077748">
    <property type="component" value="Chromosome"/>
</dbReference>
<evidence type="ECO:0000313" key="1">
    <source>
        <dbReference type="EMBL" id="ANI12503.1"/>
    </source>
</evidence>
<evidence type="ECO:0000313" key="3">
    <source>
        <dbReference type="Proteomes" id="UP000077748"/>
    </source>
</evidence>
<accession>A0A127MJU4</accession>
<proteinExistence type="predicted"/>
<organism evidence="1 3">
    <name type="scientific">Pseudomonas citronellolis</name>
    <dbReference type="NCBI Taxonomy" id="53408"/>
    <lineage>
        <taxon>Bacteria</taxon>
        <taxon>Pseudomonadati</taxon>
        <taxon>Pseudomonadota</taxon>
        <taxon>Gammaproteobacteria</taxon>
        <taxon>Pseudomonadales</taxon>
        <taxon>Pseudomonadaceae</taxon>
        <taxon>Pseudomonas</taxon>
    </lineage>
</organism>
<dbReference type="GeneID" id="72993267"/>
<sequence>MRPLLLATGLLVLSGCSLILPQPDPNRAWIDLDTNGQSDLSALQVDDQPWHSTRYFEVDPGQHELRVRYQFQVEPQNIGSEAAVSEAMWRDCQLTLKYKDFGAGQRYRLETGSIGFYPWARLYDQQANEIARGRTGRCEKV</sequence>
<dbReference type="Proteomes" id="UP000183385">
    <property type="component" value="Unassembled WGS sequence"/>
</dbReference>
<evidence type="ECO:0000313" key="4">
    <source>
        <dbReference type="Proteomes" id="UP000183385"/>
    </source>
</evidence>
<reference evidence="1 3" key="1">
    <citation type="submission" date="2016-05" db="EMBL/GenBank/DDBJ databases">
        <title>Genome Sequence of Pseudomonas citronellolis Strain SJTE-3, an Estrogens and Persistent Organic Pollutants degradation strain.</title>
        <authorList>
            <person name="Liang R."/>
        </authorList>
    </citation>
    <scope>NUCLEOTIDE SEQUENCE [LARGE SCALE GENOMIC DNA]</scope>
    <source>
        <strain evidence="1 3">SJTE-3</strain>
    </source>
</reference>
<evidence type="ECO:0000313" key="2">
    <source>
        <dbReference type="EMBL" id="SFD01550.1"/>
    </source>
</evidence>
<dbReference type="PROSITE" id="PS51257">
    <property type="entry name" value="PROKAR_LIPOPROTEIN"/>
    <property type="match status" value="1"/>
</dbReference>
<keyword evidence="4" id="KW-1185">Reference proteome</keyword>
<protein>
    <recommendedName>
        <fullName evidence="5">Lipoprotein</fullName>
    </recommendedName>
</protein>
<gene>
    <name evidence="1" type="ORF">A9C11_00285</name>
    <name evidence="2" type="ORF">SAMN05216577_114128</name>
</gene>
<dbReference type="OrthoDB" id="6997359at2"/>